<evidence type="ECO:0000313" key="7">
    <source>
        <dbReference type="Proteomes" id="UP000006844"/>
    </source>
</evidence>
<feature type="domain" description="HTH araC/xylS-type" evidence="5">
    <location>
        <begin position="169"/>
        <end position="266"/>
    </location>
</feature>
<dbReference type="Pfam" id="PF12833">
    <property type="entry name" value="HTH_18"/>
    <property type="match status" value="1"/>
</dbReference>
<dbReference type="PRINTS" id="PR00032">
    <property type="entry name" value="HTHARAC"/>
</dbReference>
<dbReference type="CDD" id="cd06124">
    <property type="entry name" value="cupin_NimR-like_N"/>
    <property type="match status" value="1"/>
</dbReference>
<name>E8V4A7_TERSS</name>
<evidence type="ECO:0000256" key="3">
    <source>
        <dbReference type="ARBA" id="ARBA00023125"/>
    </source>
</evidence>
<keyword evidence="3" id="KW-0238">DNA-binding</keyword>
<keyword evidence="7" id="KW-1185">Reference proteome</keyword>
<dbReference type="eggNOG" id="COG2207">
    <property type="taxonomic scope" value="Bacteria"/>
</dbReference>
<dbReference type="STRING" id="401053.AciPR4_2891"/>
<dbReference type="InterPro" id="IPR003313">
    <property type="entry name" value="AraC-bd"/>
</dbReference>
<dbReference type="eggNOG" id="COG0662">
    <property type="taxonomic scope" value="Bacteria"/>
</dbReference>
<evidence type="ECO:0000256" key="4">
    <source>
        <dbReference type="ARBA" id="ARBA00023163"/>
    </source>
</evidence>
<dbReference type="FunFam" id="1.10.10.60:FF:000132">
    <property type="entry name" value="AraC family transcriptional regulator"/>
    <property type="match status" value="1"/>
</dbReference>
<evidence type="ECO:0000313" key="6">
    <source>
        <dbReference type="EMBL" id="ADV83656.1"/>
    </source>
</evidence>
<dbReference type="Gene3D" id="2.60.120.10">
    <property type="entry name" value="Jelly Rolls"/>
    <property type="match status" value="1"/>
</dbReference>
<evidence type="ECO:0000256" key="2">
    <source>
        <dbReference type="ARBA" id="ARBA00023015"/>
    </source>
</evidence>
<dbReference type="Pfam" id="PF02311">
    <property type="entry name" value="AraC_binding"/>
    <property type="match status" value="1"/>
</dbReference>
<dbReference type="Gene3D" id="1.10.10.60">
    <property type="entry name" value="Homeodomain-like"/>
    <property type="match status" value="1"/>
</dbReference>
<evidence type="ECO:0000256" key="1">
    <source>
        <dbReference type="ARBA" id="ARBA00022491"/>
    </source>
</evidence>
<dbReference type="InterPro" id="IPR009057">
    <property type="entry name" value="Homeodomain-like_sf"/>
</dbReference>
<dbReference type="HOGENOM" id="CLU_000445_87_0_0"/>
<dbReference type="SUPFAM" id="SSF46689">
    <property type="entry name" value="Homeodomain-like"/>
    <property type="match status" value="1"/>
</dbReference>
<dbReference type="GO" id="GO:0043565">
    <property type="term" value="F:sequence-specific DNA binding"/>
    <property type="evidence" value="ECO:0007669"/>
    <property type="project" value="InterPro"/>
</dbReference>
<accession>E8V4A7</accession>
<dbReference type="GO" id="GO:0003700">
    <property type="term" value="F:DNA-binding transcription factor activity"/>
    <property type="evidence" value="ECO:0007669"/>
    <property type="project" value="InterPro"/>
</dbReference>
<sequence>MPMPISIEYDHLQDLLKTSWAAQRRVVTVGGKANTEGWELGFHSHTKAQLLLVLSGVVTCEVEPGIWLVPPGSALFIAGGLSHRLAIAGEVSTYVTLVSAEAARPLPSKCCTITVTPLLRALIVRSAEFPMDGDQTATESHVSELLLSELAAADTGDLHLPMPSDPRLRAIFVGIMANPAERGTIETWARQSGLGQRTLERLILSETGLSFGRWRQQLNILLALRWMAEGKTVQQVAFDLGYESVGSFITMFRKMLGSSPGRYMSARSDWH</sequence>
<dbReference type="EMBL" id="CP002467">
    <property type="protein sequence ID" value="ADV83656.1"/>
    <property type="molecule type" value="Genomic_DNA"/>
</dbReference>
<protein>
    <submittedName>
        <fullName evidence="6">Transcriptional regulator, AraC family</fullName>
    </submittedName>
</protein>
<evidence type="ECO:0000259" key="5">
    <source>
        <dbReference type="PROSITE" id="PS01124"/>
    </source>
</evidence>
<proteinExistence type="predicted"/>
<organism evidence="6 7">
    <name type="scientific">Terriglobus saanensis (strain ATCC BAA-1853 / DSM 23119 / SP1PR4)</name>
    <dbReference type="NCBI Taxonomy" id="401053"/>
    <lineage>
        <taxon>Bacteria</taxon>
        <taxon>Pseudomonadati</taxon>
        <taxon>Acidobacteriota</taxon>
        <taxon>Terriglobia</taxon>
        <taxon>Terriglobales</taxon>
        <taxon>Acidobacteriaceae</taxon>
        <taxon>Terriglobus</taxon>
    </lineage>
</organism>
<keyword evidence="4" id="KW-0804">Transcription</keyword>
<dbReference type="SUPFAM" id="SSF51182">
    <property type="entry name" value="RmlC-like cupins"/>
    <property type="match status" value="1"/>
</dbReference>
<dbReference type="PANTHER" id="PTHR11019:SF199">
    <property type="entry name" value="HTH-TYPE TRANSCRIPTIONAL REGULATOR NIMR"/>
    <property type="match status" value="1"/>
</dbReference>
<dbReference type="InterPro" id="IPR011051">
    <property type="entry name" value="RmlC_Cupin_sf"/>
</dbReference>
<dbReference type="InterPro" id="IPR020449">
    <property type="entry name" value="Tscrpt_reg_AraC-type_HTH"/>
</dbReference>
<dbReference type="InterPro" id="IPR014710">
    <property type="entry name" value="RmlC-like_jellyroll"/>
</dbReference>
<dbReference type="KEGG" id="tsa:AciPR4_2891"/>
<dbReference type="InterPro" id="IPR018060">
    <property type="entry name" value="HTH_AraC"/>
</dbReference>
<dbReference type="PANTHER" id="PTHR11019">
    <property type="entry name" value="HTH-TYPE TRANSCRIPTIONAL REGULATOR NIMR"/>
    <property type="match status" value="1"/>
</dbReference>
<keyword evidence="1" id="KW-0678">Repressor</keyword>
<dbReference type="AlphaFoldDB" id="E8V4A7"/>
<reference evidence="6 7" key="1">
    <citation type="journal article" date="2012" name="Stand. Genomic Sci.">
        <title>Complete genome sequence of Terriglobus saanensis type strain SP1PR4(T), an Acidobacteria from tundra soil.</title>
        <authorList>
            <person name="Rawat S.R."/>
            <person name="Mannisto M.K."/>
            <person name="Starovoytov V."/>
            <person name="Goodwin L."/>
            <person name="Nolan M."/>
            <person name="Hauser L."/>
            <person name="Land M."/>
            <person name="Davenport K.W."/>
            <person name="Woyke T."/>
            <person name="Haggblom M.M."/>
        </authorList>
    </citation>
    <scope>NUCLEOTIDE SEQUENCE</scope>
    <source>
        <strain evidence="7">ATCC BAA-1853 / DSM 23119 / SP1PR4</strain>
    </source>
</reference>
<dbReference type="Proteomes" id="UP000006844">
    <property type="component" value="Chromosome"/>
</dbReference>
<dbReference type="PROSITE" id="PS01124">
    <property type="entry name" value="HTH_ARAC_FAMILY_2"/>
    <property type="match status" value="1"/>
</dbReference>
<gene>
    <name evidence="6" type="ordered locus">AciPR4_2891</name>
</gene>
<dbReference type="SMART" id="SM00342">
    <property type="entry name" value="HTH_ARAC"/>
    <property type="match status" value="1"/>
</dbReference>
<keyword evidence="2" id="KW-0805">Transcription regulation</keyword>